<dbReference type="CDD" id="cd02440">
    <property type="entry name" value="AdoMet_MTases"/>
    <property type="match status" value="1"/>
</dbReference>
<dbReference type="InterPro" id="IPR029063">
    <property type="entry name" value="SAM-dependent_MTases_sf"/>
</dbReference>
<dbReference type="EMBL" id="CADCTV010000132">
    <property type="protein sequence ID" value="CAA9302779.1"/>
    <property type="molecule type" value="Genomic_DNA"/>
</dbReference>
<sequence>MTPDTVPVREFIHSLLQPADASSFLDIGCGRGDDLRQMARLARGDARLVGVDASEANIAEARRGAGDESRQS</sequence>
<dbReference type="SUPFAM" id="SSF53335">
    <property type="entry name" value="S-adenosyl-L-methionine-dependent methyltransferases"/>
    <property type="match status" value="1"/>
</dbReference>
<dbReference type="Pfam" id="PF13847">
    <property type="entry name" value="Methyltransf_31"/>
    <property type="match status" value="1"/>
</dbReference>
<proteinExistence type="predicted"/>
<evidence type="ECO:0000259" key="1">
    <source>
        <dbReference type="Pfam" id="PF13847"/>
    </source>
</evidence>
<dbReference type="Gene3D" id="3.40.50.150">
    <property type="entry name" value="Vaccinia Virus protein VP39"/>
    <property type="match status" value="1"/>
</dbReference>
<protein>
    <recommendedName>
        <fullName evidence="1">Methyltransferase domain-containing protein</fullName>
    </recommendedName>
</protein>
<feature type="domain" description="Methyltransferase" evidence="1">
    <location>
        <begin position="21"/>
        <end position="64"/>
    </location>
</feature>
<organism evidence="2">
    <name type="scientific">uncultured Gemmatimonadota bacterium</name>
    <dbReference type="NCBI Taxonomy" id="203437"/>
    <lineage>
        <taxon>Bacteria</taxon>
        <taxon>Pseudomonadati</taxon>
        <taxon>Gemmatimonadota</taxon>
        <taxon>environmental samples</taxon>
    </lineage>
</organism>
<accession>A0A6J4KEH7</accession>
<reference evidence="2" key="1">
    <citation type="submission" date="2020-02" db="EMBL/GenBank/DDBJ databases">
        <authorList>
            <person name="Meier V. D."/>
        </authorList>
    </citation>
    <scope>NUCLEOTIDE SEQUENCE</scope>
    <source>
        <strain evidence="2">AVDCRST_MAG89</strain>
    </source>
</reference>
<evidence type="ECO:0000313" key="2">
    <source>
        <dbReference type="EMBL" id="CAA9302779.1"/>
    </source>
</evidence>
<name>A0A6J4KEH7_9BACT</name>
<gene>
    <name evidence="2" type="ORF">AVDCRST_MAG89-590</name>
</gene>
<dbReference type="InterPro" id="IPR025714">
    <property type="entry name" value="Methyltranfer_dom"/>
</dbReference>
<dbReference type="AlphaFoldDB" id="A0A6J4KEH7"/>